<dbReference type="GO" id="GO:0003677">
    <property type="term" value="F:DNA binding"/>
    <property type="evidence" value="ECO:0007669"/>
    <property type="project" value="UniProtKB-KW"/>
</dbReference>
<sequence length="509" mass="57026">MPLSRKKSCMRCRQSKLRCNQATPTCSRCSERGVSCIYDWKVGYGSSSSVSRASRTSTTSPRIFEELSDNALQSQDSSDIPDLPASVFMNPPHQVAGLEPGDIEVDWNAINTADDQSFDVLKLSPSLGLPTMPAPYPIWAGTQGLADIGVETPGIDTMNSMGAPQNNVSAWFMGRIGVSSRPDNSSCTISPESVLLRPPLRTFQLRHVLKSCALTRVVIGQLTSFPKMMTHGDRLPPFISPPCYLHEELAFDCAKNRRHKCLPKELAICAGLVDMFYSRTPQNADFVWKTIYAEKDRLHREIEDLDPHHQLAALQATIIYALLQAHDVESSDANGGYSLMRSVLEIAMALSKTSRLETNILDGVPDRQQWIHEESIRRTIVLIIVIDLMLDGLREPLRSVAISLCAFHLHLIPLPATRDLWEAHSNFIWRTEFERYLSKRKTKKALTIGDLLALDDSGTLRQLQPDDPRSDILPDILSWCEGVDSFGSLLWMVVPFHQWRAQAGMDEVW</sequence>
<dbReference type="SMART" id="SM00066">
    <property type="entry name" value="GAL4"/>
    <property type="match status" value="1"/>
</dbReference>
<keyword evidence="9" id="KW-1185">Reference proteome</keyword>
<name>A0AAD4KZL4_9EURO</name>
<keyword evidence="2" id="KW-0862">Zinc</keyword>
<dbReference type="GeneID" id="70244183"/>
<dbReference type="GO" id="GO:0008270">
    <property type="term" value="F:zinc ion binding"/>
    <property type="evidence" value="ECO:0007669"/>
    <property type="project" value="InterPro"/>
</dbReference>
<evidence type="ECO:0000259" key="7">
    <source>
        <dbReference type="PROSITE" id="PS50048"/>
    </source>
</evidence>
<dbReference type="SUPFAM" id="SSF57701">
    <property type="entry name" value="Zn2/Cys6 DNA-binding domain"/>
    <property type="match status" value="1"/>
</dbReference>
<keyword evidence="5" id="KW-0804">Transcription</keyword>
<feature type="domain" description="Zn(2)-C6 fungal-type" evidence="7">
    <location>
        <begin position="8"/>
        <end position="38"/>
    </location>
</feature>
<evidence type="ECO:0000256" key="2">
    <source>
        <dbReference type="ARBA" id="ARBA00022833"/>
    </source>
</evidence>
<dbReference type="PANTHER" id="PTHR47660">
    <property type="entry name" value="TRANSCRIPTION FACTOR WITH C2H2 AND ZN(2)-CYS(6) DNA BINDING DOMAIN (EUROFUNG)-RELATED-RELATED"/>
    <property type="match status" value="1"/>
</dbReference>
<dbReference type="EMBL" id="JAJTJA010000004">
    <property type="protein sequence ID" value="KAH8701021.1"/>
    <property type="molecule type" value="Genomic_DNA"/>
</dbReference>
<gene>
    <name evidence="8" type="ORF">BGW36DRAFT_357651</name>
</gene>
<dbReference type="PROSITE" id="PS00463">
    <property type="entry name" value="ZN2_CY6_FUNGAL_1"/>
    <property type="match status" value="1"/>
</dbReference>
<evidence type="ECO:0000256" key="3">
    <source>
        <dbReference type="ARBA" id="ARBA00023015"/>
    </source>
</evidence>
<keyword evidence="6" id="KW-0539">Nucleus</keyword>
<evidence type="ECO:0000256" key="6">
    <source>
        <dbReference type="ARBA" id="ARBA00023242"/>
    </source>
</evidence>
<dbReference type="Gene3D" id="4.10.240.10">
    <property type="entry name" value="Zn(2)-C6 fungal-type DNA-binding domain"/>
    <property type="match status" value="1"/>
</dbReference>
<evidence type="ECO:0000256" key="1">
    <source>
        <dbReference type="ARBA" id="ARBA00022723"/>
    </source>
</evidence>
<organism evidence="8 9">
    <name type="scientific">Talaromyces proteolyticus</name>
    <dbReference type="NCBI Taxonomy" id="1131652"/>
    <lineage>
        <taxon>Eukaryota</taxon>
        <taxon>Fungi</taxon>
        <taxon>Dikarya</taxon>
        <taxon>Ascomycota</taxon>
        <taxon>Pezizomycotina</taxon>
        <taxon>Eurotiomycetes</taxon>
        <taxon>Eurotiomycetidae</taxon>
        <taxon>Eurotiales</taxon>
        <taxon>Trichocomaceae</taxon>
        <taxon>Talaromyces</taxon>
        <taxon>Talaromyces sect. Bacilispori</taxon>
    </lineage>
</organism>
<evidence type="ECO:0000256" key="5">
    <source>
        <dbReference type="ARBA" id="ARBA00023163"/>
    </source>
</evidence>
<dbReference type="GO" id="GO:0000981">
    <property type="term" value="F:DNA-binding transcription factor activity, RNA polymerase II-specific"/>
    <property type="evidence" value="ECO:0007669"/>
    <property type="project" value="InterPro"/>
</dbReference>
<keyword evidence="1" id="KW-0479">Metal-binding</keyword>
<dbReference type="CDD" id="cd00067">
    <property type="entry name" value="GAL4"/>
    <property type="match status" value="1"/>
</dbReference>
<dbReference type="PROSITE" id="PS50048">
    <property type="entry name" value="ZN2_CY6_FUNGAL_2"/>
    <property type="match status" value="1"/>
</dbReference>
<dbReference type="RefSeq" id="XP_046074727.1">
    <property type="nucleotide sequence ID" value="XM_046213896.1"/>
</dbReference>
<reference evidence="8" key="1">
    <citation type="submission" date="2021-12" db="EMBL/GenBank/DDBJ databases">
        <title>Convergent genome expansion in fungi linked to evolution of root-endophyte symbiosis.</title>
        <authorList>
            <consortium name="DOE Joint Genome Institute"/>
            <person name="Ke Y.-H."/>
            <person name="Bonito G."/>
            <person name="Liao H.-L."/>
            <person name="Looney B."/>
            <person name="Rojas-Flechas A."/>
            <person name="Nash J."/>
            <person name="Hameed K."/>
            <person name="Schadt C."/>
            <person name="Martin F."/>
            <person name="Crous P.W."/>
            <person name="Miettinen O."/>
            <person name="Magnuson J.K."/>
            <person name="Labbe J."/>
            <person name="Jacobson D."/>
            <person name="Doktycz M.J."/>
            <person name="Veneault-Fourrey C."/>
            <person name="Kuo A."/>
            <person name="Mondo S."/>
            <person name="Calhoun S."/>
            <person name="Riley R."/>
            <person name="Ohm R."/>
            <person name="LaButti K."/>
            <person name="Andreopoulos B."/>
            <person name="Pangilinan J."/>
            <person name="Nolan M."/>
            <person name="Tritt A."/>
            <person name="Clum A."/>
            <person name="Lipzen A."/>
            <person name="Daum C."/>
            <person name="Barry K."/>
            <person name="Grigoriev I.V."/>
            <person name="Vilgalys R."/>
        </authorList>
    </citation>
    <scope>NUCLEOTIDE SEQUENCE</scope>
    <source>
        <strain evidence="8">PMI_201</strain>
    </source>
</reference>
<comment type="caution">
    <text evidence="8">The sequence shown here is derived from an EMBL/GenBank/DDBJ whole genome shotgun (WGS) entry which is preliminary data.</text>
</comment>
<evidence type="ECO:0000313" key="9">
    <source>
        <dbReference type="Proteomes" id="UP001201262"/>
    </source>
</evidence>
<proteinExistence type="predicted"/>
<dbReference type="InterPro" id="IPR001138">
    <property type="entry name" value="Zn2Cys6_DnaBD"/>
</dbReference>
<dbReference type="PANTHER" id="PTHR47660:SF2">
    <property type="entry name" value="TRANSCRIPTION FACTOR WITH C2H2 AND ZN(2)-CYS(6) DNA BINDING DOMAIN (EUROFUNG)"/>
    <property type="match status" value="1"/>
</dbReference>
<keyword evidence="3" id="KW-0805">Transcription regulation</keyword>
<keyword evidence="4" id="KW-0238">DNA-binding</keyword>
<dbReference type="Pfam" id="PF00172">
    <property type="entry name" value="Zn_clus"/>
    <property type="match status" value="1"/>
</dbReference>
<evidence type="ECO:0000313" key="8">
    <source>
        <dbReference type="EMBL" id="KAH8701021.1"/>
    </source>
</evidence>
<accession>A0AAD4KZL4</accession>
<evidence type="ECO:0000256" key="4">
    <source>
        <dbReference type="ARBA" id="ARBA00023125"/>
    </source>
</evidence>
<protein>
    <recommendedName>
        <fullName evidence="7">Zn(2)-C6 fungal-type domain-containing protein</fullName>
    </recommendedName>
</protein>
<dbReference type="AlphaFoldDB" id="A0AAD4KZL4"/>
<dbReference type="Proteomes" id="UP001201262">
    <property type="component" value="Unassembled WGS sequence"/>
</dbReference>
<dbReference type="InterPro" id="IPR036864">
    <property type="entry name" value="Zn2-C6_fun-type_DNA-bd_sf"/>
</dbReference>